<dbReference type="EMBL" id="CP104064">
    <property type="protein sequence ID" value="WAH35944.1"/>
    <property type="molecule type" value="Genomic_DNA"/>
</dbReference>
<keyword evidence="3" id="KW-1185">Reference proteome</keyword>
<organism evidence="2 3">
    <name type="scientific">Alicyclobacillus dauci</name>
    <dbReference type="NCBI Taxonomy" id="1475485"/>
    <lineage>
        <taxon>Bacteria</taxon>
        <taxon>Bacillati</taxon>
        <taxon>Bacillota</taxon>
        <taxon>Bacilli</taxon>
        <taxon>Bacillales</taxon>
        <taxon>Alicyclobacillaceae</taxon>
        <taxon>Alicyclobacillus</taxon>
    </lineage>
</organism>
<reference evidence="2" key="1">
    <citation type="submission" date="2022-08" db="EMBL/GenBank/DDBJ databases">
        <title>Alicyclobacillus dauci DSM2870, complete genome.</title>
        <authorList>
            <person name="Wang Q."/>
            <person name="Cai R."/>
            <person name="Wang Z."/>
        </authorList>
    </citation>
    <scope>NUCLEOTIDE SEQUENCE</scope>
    <source>
        <strain evidence="2">DSM 28700</strain>
    </source>
</reference>
<name>A0ABY6YZ95_9BACL</name>
<gene>
    <name evidence="2" type="ORF">NZD86_16965</name>
</gene>
<sequence>MKINTFVRLGSLAFGVARDEKVQELFKMAHKGAKRRGLLQPPPQHPYNGWRSGKQ</sequence>
<protein>
    <submittedName>
        <fullName evidence="2">Uncharacterized protein</fullName>
    </submittedName>
</protein>
<dbReference type="RefSeq" id="WP_268043236.1">
    <property type="nucleotide sequence ID" value="NZ_CP104064.1"/>
</dbReference>
<accession>A0ABY6YZ95</accession>
<dbReference type="Proteomes" id="UP001164803">
    <property type="component" value="Chromosome"/>
</dbReference>
<evidence type="ECO:0000256" key="1">
    <source>
        <dbReference type="SAM" id="MobiDB-lite"/>
    </source>
</evidence>
<proteinExistence type="predicted"/>
<evidence type="ECO:0000313" key="2">
    <source>
        <dbReference type="EMBL" id="WAH35944.1"/>
    </source>
</evidence>
<feature type="region of interest" description="Disordered" evidence="1">
    <location>
        <begin position="32"/>
        <end position="55"/>
    </location>
</feature>
<evidence type="ECO:0000313" key="3">
    <source>
        <dbReference type="Proteomes" id="UP001164803"/>
    </source>
</evidence>